<evidence type="ECO:0008006" key="3">
    <source>
        <dbReference type="Google" id="ProtNLM"/>
    </source>
</evidence>
<protein>
    <recommendedName>
        <fullName evidence="3">5-methyltetrahydropteroyltriglutamate--homocysteine methyltransferase</fullName>
    </recommendedName>
</protein>
<name>A0ABY6I1K4_9ARCH</name>
<sequence length="358" mass="41502">MASITNFPILDDVGSFPLPSYTSNQRFDKYYWDAFKAILKNYDIHKNQGLYTNVVHPIEHTFQLKVQTGMEVINYPQIVDMYSQFLTPMKEYEVKNEPHLIEPRFARLLEVDILQQWAKRNYEESGEQIRLKVCVTGPLELYFKEIGFSVYTDMAMNFSKSVNRFLKNSIVDSKYMKTEIVAIDEPSLGYVSISGAEHDDLVKIYDKSVEGLNCDVQIHLHSLNSFKIPLETKHINIMTCEFASNNQNVIDRKYLEDFDKFIRVGVCRTNFNAIMADALDAGMEYQEFNSLEGLRKLIDSPERIEKNLRIAHKQYGDRLKYVGPDCGLNAWAPVELATELLSRTSQVVKKFRKEQINI</sequence>
<accession>A0ABY6I1K4</accession>
<gene>
    <name evidence="1" type="ORF">NEF87_004742</name>
</gene>
<reference evidence="1" key="1">
    <citation type="submission" date="2022-09" db="EMBL/GenBank/DDBJ databases">
        <title>Actin cytoskeleton and complex cell architecture in an #Asgard archaeon.</title>
        <authorList>
            <person name="Ponce Toledo R.I."/>
            <person name="Schleper C."/>
            <person name="Rodrigues Oliveira T."/>
            <person name="Wollweber F."/>
            <person name="Xu J."/>
            <person name="Rittmann S."/>
            <person name="Klingl A."/>
            <person name="Pilhofer M."/>
        </authorList>
    </citation>
    <scope>NUCLEOTIDE SEQUENCE</scope>
    <source>
        <strain evidence="1">B-35</strain>
    </source>
</reference>
<keyword evidence="2" id="KW-1185">Reference proteome</keyword>
<proteinExistence type="predicted"/>
<evidence type="ECO:0000313" key="2">
    <source>
        <dbReference type="Proteomes" id="UP001208689"/>
    </source>
</evidence>
<dbReference type="Gene3D" id="3.20.20.210">
    <property type="match status" value="1"/>
</dbReference>
<dbReference type="SUPFAM" id="SSF51726">
    <property type="entry name" value="UROD/MetE-like"/>
    <property type="match status" value="1"/>
</dbReference>
<dbReference type="EMBL" id="CP104013">
    <property type="protein sequence ID" value="UYP48457.1"/>
    <property type="molecule type" value="Genomic_DNA"/>
</dbReference>
<organism evidence="1 2">
    <name type="scientific">Candidatus Lokiarchaeum ossiferum</name>
    <dbReference type="NCBI Taxonomy" id="2951803"/>
    <lineage>
        <taxon>Archaea</taxon>
        <taxon>Promethearchaeati</taxon>
        <taxon>Promethearchaeota</taxon>
        <taxon>Promethearchaeia</taxon>
        <taxon>Promethearchaeales</taxon>
        <taxon>Promethearchaeaceae</taxon>
        <taxon>Candidatus Lokiarchaeum</taxon>
    </lineage>
</organism>
<dbReference type="Proteomes" id="UP001208689">
    <property type="component" value="Chromosome"/>
</dbReference>
<dbReference type="InterPro" id="IPR038071">
    <property type="entry name" value="UROD/MetE-like_sf"/>
</dbReference>
<evidence type="ECO:0000313" key="1">
    <source>
        <dbReference type="EMBL" id="UYP48457.1"/>
    </source>
</evidence>